<feature type="chain" id="PRO_5040146753" description="Fibronectin type-III domain-containing protein" evidence="2">
    <location>
        <begin position="22"/>
        <end position="988"/>
    </location>
</feature>
<dbReference type="InterPro" id="IPR015943">
    <property type="entry name" value="WD40/YVTN_repeat-like_dom_sf"/>
</dbReference>
<name>A0A9Q0LSR1_ANAIG</name>
<gene>
    <name evidence="3" type="ORF">M0811_06175</name>
</gene>
<dbReference type="Gene3D" id="2.130.10.10">
    <property type="entry name" value="YVTN repeat-like/Quinoprotein amine dehydrogenase"/>
    <property type="match status" value="1"/>
</dbReference>
<evidence type="ECO:0008006" key="5">
    <source>
        <dbReference type="Google" id="ProtNLM"/>
    </source>
</evidence>
<dbReference type="PANTHER" id="PTHR36220">
    <property type="entry name" value="UNNAMED PRODUCT"/>
    <property type="match status" value="1"/>
</dbReference>
<accession>A0A9Q0LSR1</accession>
<dbReference type="SUPFAM" id="SSF63825">
    <property type="entry name" value="YWTD domain"/>
    <property type="match status" value="1"/>
</dbReference>
<dbReference type="Proteomes" id="UP001149090">
    <property type="component" value="Unassembled WGS sequence"/>
</dbReference>
<evidence type="ECO:0000313" key="3">
    <source>
        <dbReference type="EMBL" id="KAJ5076595.1"/>
    </source>
</evidence>
<reference evidence="3" key="1">
    <citation type="submission" date="2022-10" db="EMBL/GenBank/DDBJ databases">
        <title>Novel sulphate-reducing endosymbionts in the free-living metamonad Anaeramoeba.</title>
        <authorList>
            <person name="Jerlstrom-Hultqvist J."/>
            <person name="Cepicka I."/>
            <person name="Gallot-Lavallee L."/>
            <person name="Salas-Leiva D."/>
            <person name="Curtis B.A."/>
            <person name="Zahonova K."/>
            <person name="Pipaliya S."/>
            <person name="Dacks J."/>
            <person name="Roger A.J."/>
        </authorList>
    </citation>
    <scope>NUCLEOTIDE SEQUENCE</scope>
    <source>
        <strain evidence="3">BMAN</strain>
    </source>
</reference>
<keyword evidence="1" id="KW-1133">Transmembrane helix</keyword>
<organism evidence="3 4">
    <name type="scientific">Anaeramoeba ignava</name>
    <name type="common">Anaerobic marine amoeba</name>
    <dbReference type="NCBI Taxonomy" id="1746090"/>
    <lineage>
        <taxon>Eukaryota</taxon>
        <taxon>Metamonada</taxon>
        <taxon>Anaeramoebidae</taxon>
        <taxon>Anaeramoeba</taxon>
    </lineage>
</organism>
<dbReference type="SUPFAM" id="SSF50978">
    <property type="entry name" value="WD40 repeat-like"/>
    <property type="match status" value="1"/>
</dbReference>
<dbReference type="AlphaFoldDB" id="A0A9Q0LSR1"/>
<dbReference type="Gene3D" id="2.60.40.10">
    <property type="entry name" value="Immunoglobulins"/>
    <property type="match status" value="1"/>
</dbReference>
<protein>
    <recommendedName>
        <fullName evidence="5">Fibronectin type-III domain-containing protein</fullName>
    </recommendedName>
</protein>
<dbReference type="InterPro" id="IPR013783">
    <property type="entry name" value="Ig-like_fold"/>
</dbReference>
<dbReference type="EMBL" id="JAPDFW010000060">
    <property type="protein sequence ID" value="KAJ5076595.1"/>
    <property type="molecule type" value="Genomic_DNA"/>
</dbReference>
<feature type="signal peptide" evidence="2">
    <location>
        <begin position="1"/>
        <end position="21"/>
    </location>
</feature>
<dbReference type="SUPFAM" id="SSF49265">
    <property type="entry name" value="Fibronectin type III"/>
    <property type="match status" value="1"/>
</dbReference>
<dbReference type="InterPro" id="IPR036322">
    <property type="entry name" value="WD40_repeat_dom_sf"/>
</dbReference>
<feature type="transmembrane region" description="Helical" evidence="1">
    <location>
        <begin position="960"/>
        <end position="982"/>
    </location>
</feature>
<evidence type="ECO:0000313" key="4">
    <source>
        <dbReference type="Proteomes" id="UP001149090"/>
    </source>
</evidence>
<keyword evidence="1" id="KW-0472">Membrane</keyword>
<keyword evidence="2" id="KW-0732">Signal</keyword>
<dbReference type="InterPro" id="IPR036116">
    <property type="entry name" value="FN3_sf"/>
</dbReference>
<proteinExistence type="predicted"/>
<dbReference type="PANTHER" id="PTHR36220:SF1">
    <property type="entry name" value="GAMMA TUBULIN COMPLEX COMPONENT C-TERMINAL DOMAIN-CONTAINING PROTEIN"/>
    <property type="match status" value="1"/>
</dbReference>
<keyword evidence="4" id="KW-1185">Reference proteome</keyword>
<keyword evidence="1" id="KW-0812">Transmembrane</keyword>
<sequence>MNKLFLLLIFIQIIQIHQILTVESGNEYYFWCLKDVLNPPDSYVYFGICVDRYQEFIAIGTYNSNQIFIYKLNETNWDLYQTLKGEQSSSFGINFVFSGSYLIVGASGFGQVLIYKFNGSFWNLHQFFQGEIASQFGSSISTSGNILVIGSPNSNQVYIYQFNESYWNINQVLHPTPQSEFGASVSNFGNITVVGSPGSDEVLIFSLNEGYWNLSQILTGEQYSKFGINVSITDNFIGISCENSTNAYVYSFDGNYWNLNETFNSDPYAIYQIKISQNLLIISSRFSELGGFFEYNGTDWVPFQLYREPNSSFFGLTFSVHDDSILVGDLATNQVHILTFNGSYWNLNQSINGSQRTDFGWNVAISDNFIAVGADQTSEVFTYGYNGSDWIINQTLQNEPESYMGSRNVFLNDTLVIGNSGNSNQVFIYQFNGTYWDLYQILYEPNISSYGNSVSISQGFIFVGASTESKVFIYEFNGTYWEMIDCLAQNGNFGKYIEALEDYVAVGNPDNNSIYVEKYNGSDWIEYQILSPGNGAGFGNSITISTDFIVSSNSQGIVYIYQSNGSYWNFFQLINKTSISYFGSSLSISGNVLVINAFSESIVFIYSFNQTYWNFNDTLSGSALTGAYGYSVSTYDNFIVVGNPIFSQAFVYELGFLSQVNLLNCSGLFSGFVCYWEKVNYPTTLKYQINYDSNWINIEIEQIEETENVFYSIFDYSSDSNIIGNQNYSVQIKACDLFFDSCGEPSFLANVTTKIGSVTNLNSYLSQNSSFLFIHWDFPNVEIIGGIPNLDHFVISYHNQLNSTPTNISINKVTTYFFFQDLDCGCSYSFSIWACSTPLCEGNDKGESIETFSVIPFDSVSNVACEVIQNTLSIDCTWDSPSKCPLTPNYYNFTYYSISGDDSGSFQTQFNEKIFPVQFGNQNYIIQISACDSNNVCGSSSTKNIIPQNINANNSSSSSLFAISVIFLIFGFSFLSVAFCLVNKRAHC</sequence>
<comment type="caution">
    <text evidence="3">The sequence shown here is derived from an EMBL/GenBank/DDBJ whole genome shotgun (WGS) entry which is preliminary data.</text>
</comment>
<evidence type="ECO:0000256" key="1">
    <source>
        <dbReference type="SAM" id="Phobius"/>
    </source>
</evidence>
<evidence type="ECO:0000256" key="2">
    <source>
        <dbReference type="SAM" id="SignalP"/>
    </source>
</evidence>